<evidence type="ECO:0000313" key="1">
    <source>
        <dbReference type="EMBL" id="KAI4345686.1"/>
    </source>
</evidence>
<organism evidence="1 2">
    <name type="scientific">Bauhinia variegata</name>
    <name type="common">Purple orchid tree</name>
    <name type="synonym">Phanera variegata</name>
    <dbReference type="NCBI Taxonomy" id="167791"/>
    <lineage>
        <taxon>Eukaryota</taxon>
        <taxon>Viridiplantae</taxon>
        <taxon>Streptophyta</taxon>
        <taxon>Embryophyta</taxon>
        <taxon>Tracheophyta</taxon>
        <taxon>Spermatophyta</taxon>
        <taxon>Magnoliopsida</taxon>
        <taxon>eudicotyledons</taxon>
        <taxon>Gunneridae</taxon>
        <taxon>Pentapetalae</taxon>
        <taxon>rosids</taxon>
        <taxon>fabids</taxon>
        <taxon>Fabales</taxon>
        <taxon>Fabaceae</taxon>
        <taxon>Cercidoideae</taxon>
        <taxon>Cercideae</taxon>
        <taxon>Bauhiniinae</taxon>
        <taxon>Bauhinia</taxon>
    </lineage>
</organism>
<dbReference type="Proteomes" id="UP000828941">
    <property type="component" value="Chromosome 5"/>
</dbReference>
<accession>A0ACB9PBF8</accession>
<name>A0ACB9PBF8_BAUVA</name>
<protein>
    <submittedName>
        <fullName evidence="1">Uncharacterized protein</fullName>
    </submittedName>
</protein>
<reference evidence="1 2" key="1">
    <citation type="journal article" date="2022" name="DNA Res.">
        <title>Chromosomal-level genome assembly of the orchid tree Bauhinia variegata (Leguminosae; Cercidoideae) supports the allotetraploid origin hypothesis of Bauhinia.</title>
        <authorList>
            <person name="Zhong Y."/>
            <person name="Chen Y."/>
            <person name="Zheng D."/>
            <person name="Pang J."/>
            <person name="Liu Y."/>
            <person name="Luo S."/>
            <person name="Meng S."/>
            <person name="Qian L."/>
            <person name="Wei D."/>
            <person name="Dai S."/>
            <person name="Zhou R."/>
        </authorList>
    </citation>
    <scope>NUCLEOTIDE SEQUENCE [LARGE SCALE GENOMIC DNA]</scope>
    <source>
        <strain evidence="1">BV-YZ2020</strain>
    </source>
</reference>
<comment type="caution">
    <text evidence="1">The sequence shown here is derived from an EMBL/GenBank/DDBJ whole genome shotgun (WGS) entry which is preliminary data.</text>
</comment>
<dbReference type="EMBL" id="CM039430">
    <property type="protein sequence ID" value="KAI4345686.1"/>
    <property type="molecule type" value="Genomic_DNA"/>
</dbReference>
<proteinExistence type="predicted"/>
<keyword evidence="2" id="KW-1185">Reference proteome</keyword>
<evidence type="ECO:0000313" key="2">
    <source>
        <dbReference type="Proteomes" id="UP000828941"/>
    </source>
</evidence>
<gene>
    <name evidence="1" type="ORF">L6164_012786</name>
</gene>
<sequence length="122" mass="13276">MGTLLQHRRGRHRLPTITAFSFLLFSSFSTVALAHPGAGAPEHQQKGDKENGLSTPPRTATTLAEAKRITGPGSSPPSCRSKCGWCTPCKPVHVAIQPGLSFPLEYYPEAWRCKCGNKLFMP</sequence>